<keyword evidence="2" id="KW-1185">Reference proteome</keyword>
<dbReference type="KEGG" id="aaxa:NCTC10138_00948"/>
<reference evidence="1 2" key="1">
    <citation type="submission" date="2019-01" db="EMBL/GenBank/DDBJ databases">
        <authorList>
            <consortium name="Pathogen Informatics"/>
        </authorList>
    </citation>
    <scope>NUCLEOTIDE SEQUENCE [LARGE SCALE GENOMIC DNA]</scope>
    <source>
        <strain evidence="1 2">NCTC10138</strain>
    </source>
</reference>
<dbReference type="Proteomes" id="UP000289841">
    <property type="component" value="Chromosome"/>
</dbReference>
<accession>A0A449BDP0</accession>
<sequence length="259" mass="31151">MTNMTDKTYEFIKSYQSILDVFGYFPTFHDDKIVRWSIKKNDLFITIRTAQNAINSLSKEGYHDVITQFKFTNVRKLKHNFNRKERSILGVKFDKRDSNIEVYIDGIYDGATQFEFICESVEVLSCKGYTHYRDFESIKELYDSVKIFLKDKVKLNENSIEIFYHNRFIVKITGLIYFKVVINEILYSKAIETQDIWYFIKEMNEDMVYYIQYEAYKCFIFKKKTRINEYLKNKVDISKFITDNKVVSIFDCKSVIKWM</sequence>
<protein>
    <submittedName>
        <fullName evidence="1">Uncharacterized protein</fullName>
    </submittedName>
</protein>
<name>A0A449BDP0_HAPAX</name>
<evidence type="ECO:0000313" key="1">
    <source>
        <dbReference type="EMBL" id="VEU80571.1"/>
    </source>
</evidence>
<dbReference type="STRING" id="1278311.GCA_000428705_01206"/>
<dbReference type="AlphaFoldDB" id="A0A449BDP0"/>
<dbReference type="EMBL" id="LR215048">
    <property type="protein sequence ID" value="VEU80571.1"/>
    <property type="molecule type" value="Genomic_DNA"/>
</dbReference>
<gene>
    <name evidence="1" type="ORF">NCTC10138_00948</name>
</gene>
<proteinExistence type="predicted"/>
<organism evidence="1 2">
    <name type="scientific">Haploplasma axanthum</name>
    <name type="common">Acholeplasma axanthum</name>
    <dbReference type="NCBI Taxonomy" id="29552"/>
    <lineage>
        <taxon>Bacteria</taxon>
        <taxon>Bacillati</taxon>
        <taxon>Mycoplasmatota</taxon>
        <taxon>Mollicutes</taxon>
        <taxon>Acholeplasmatales</taxon>
        <taxon>Acholeplasmataceae</taxon>
        <taxon>Haploplasma</taxon>
    </lineage>
</organism>
<evidence type="ECO:0000313" key="2">
    <source>
        <dbReference type="Proteomes" id="UP000289841"/>
    </source>
</evidence>